<proteinExistence type="predicted"/>
<gene>
    <name evidence="2" type="ORF">CROQUDRAFT_515669</name>
</gene>
<dbReference type="Proteomes" id="UP000886653">
    <property type="component" value="Unassembled WGS sequence"/>
</dbReference>
<organism evidence="2 3">
    <name type="scientific">Cronartium quercuum f. sp. fusiforme G11</name>
    <dbReference type="NCBI Taxonomy" id="708437"/>
    <lineage>
        <taxon>Eukaryota</taxon>
        <taxon>Fungi</taxon>
        <taxon>Dikarya</taxon>
        <taxon>Basidiomycota</taxon>
        <taxon>Pucciniomycotina</taxon>
        <taxon>Pucciniomycetes</taxon>
        <taxon>Pucciniales</taxon>
        <taxon>Coleosporiaceae</taxon>
        <taxon>Cronartium</taxon>
    </lineage>
</organism>
<name>A0A9P6N5T3_9BASI</name>
<dbReference type="AlphaFoldDB" id="A0A9P6N5T3"/>
<dbReference type="EMBL" id="MU167732">
    <property type="protein sequence ID" value="KAG0139182.1"/>
    <property type="molecule type" value="Genomic_DNA"/>
</dbReference>
<protein>
    <submittedName>
        <fullName evidence="2">Uncharacterized protein</fullName>
    </submittedName>
</protein>
<sequence>MMARIRYKDSKMCFPTRVKTFIFLQYFSIFNQSTYSMNTGPSSYKIGTPALKSAIFPNTNDLGATGSIMDIDSMQDGLNIFQPSNQMVHESNEIPSSDLTPLGIADASLKSTSPSNINNAGRTRKSLSTNHLVDATRSNNAESNAHKAQQQSRKRNRSPSGSDSNFRFPKKQSLQKFNRYHLLGDKKTPGLAKSSPWSGPLEGSSTQHLFQPHFNFRFPQTQKNQG</sequence>
<comment type="caution">
    <text evidence="2">The sequence shown here is derived from an EMBL/GenBank/DDBJ whole genome shotgun (WGS) entry which is preliminary data.</text>
</comment>
<feature type="region of interest" description="Disordered" evidence="1">
    <location>
        <begin position="106"/>
        <end position="226"/>
    </location>
</feature>
<evidence type="ECO:0000313" key="3">
    <source>
        <dbReference type="Proteomes" id="UP000886653"/>
    </source>
</evidence>
<keyword evidence="3" id="KW-1185">Reference proteome</keyword>
<feature type="compositionally biased region" description="Polar residues" evidence="1">
    <location>
        <begin position="109"/>
        <end position="151"/>
    </location>
</feature>
<evidence type="ECO:0000313" key="2">
    <source>
        <dbReference type="EMBL" id="KAG0139182.1"/>
    </source>
</evidence>
<accession>A0A9P6N5T3</accession>
<reference evidence="2" key="1">
    <citation type="submission" date="2013-11" db="EMBL/GenBank/DDBJ databases">
        <title>Genome sequence of the fusiform rust pathogen reveals effectors for host alternation and coevolution with pine.</title>
        <authorList>
            <consortium name="DOE Joint Genome Institute"/>
            <person name="Smith K."/>
            <person name="Pendleton A."/>
            <person name="Kubisiak T."/>
            <person name="Anderson C."/>
            <person name="Salamov A."/>
            <person name="Aerts A."/>
            <person name="Riley R."/>
            <person name="Clum A."/>
            <person name="Lindquist E."/>
            <person name="Ence D."/>
            <person name="Campbell M."/>
            <person name="Kronenberg Z."/>
            <person name="Feau N."/>
            <person name="Dhillon B."/>
            <person name="Hamelin R."/>
            <person name="Burleigh J."/>
            <person name="Smith J."/>
            <person name="Yandell M."/>
            <person name="Nelson C."/>
            <person name="Grigoriev I."/>
            <person name="Davis J."/>
        </authorList>
    </citation>
    <scope>NUCLEOTIDE SEQUENCE</scope>
    <source>
        <strain evidence="2">G11</strain>
    </source>
</reference>
<evidence type="ECO:0000256" key="1">
    <source>
        <dbReference type="SAM" id="MobiDB-lite"/>
    </source>
</evidence>